<name>A0A060LSY6_9BACI</name>
<dbReference type="PATRIC" id="fig|1246626.3.peg.640"/>
<proteinExistence type="predicted"/>
<dbReference type="SUPFAM" id="SSF52540">
    <property type="entry name" value="P-loop containing nucleoside triphosphate hydrolases"/>
    <property type="match status" value="1"/>
</dbReference>
<dbReference type="AlphaFoldDB" id="A0A060LSY6"/>
<dbReference type="Proteomes" id="UP000027142">
    <property type="component" value="Chromosome"/>
</dbReference>
<dbReference type="STRING" id="1246626.BleG1_0644"/>
<evidence type="ECO:0000256" key="3">
    <source>
        <dbReference type="ARBA" id="ARBA00022840"/>
    </source>
</evidence>
<dbReference type="PANTHER" id="PTHR42939">
    <property type="entry name" value="ABC TRANSPORTER ATP-BINDING PROTEIN ALBC-RELATED"/>
    <property type="match status" value="1"/>
</dbReference>
<dbReference type="GO" id="GO:0005524">
    <property type="term" value="F:ATP binding"/>
    <property type="evidence" value="ECO:0007669"/>
    <property type="project" value="UniProtKB-KW"/>
</dbReference>
<dbReference type="RefSeq" id="WP_038477073.1">
    <property type="nucleotide sequence ID" value="NZ_CP003923.1"/>
</dbReference>
<dbReference type="InterPro" id="IPR003593">
    <property type="entry name" value="AAA+_ATPase"/>
</dbReference>
<organism evidence="5 6">
    <name type="scientific">Shouchella lehensis G1</name>
    <dbReference type="NCBI Taxonomy" id="1246626"/>
    <lineage>
        <taxon>Bacteria</taxon>
        <taxon>Bacillati</taxon>
        <taxon>Bacillota</taxon>
        <taxon>Bacilli</taxon>
        <taxon>Bacillales</taxon>
        <taxon>Bacillaceae</taxon>
        <taxon>Shouchella</taxon>
    </lineage>
</organism>
<dbReference type="Pfam" id="PF00005">
    <property type="entry name" value="ABC_tran"/>
    <property type="match status" value="1"/>
</dbReference>
<dbReference type="PROSITE" id="PS50893">
    <property type="entry name" value="ABC_TRANSPORTER_2"/>
    <property type="match status" value="1"/>
</dbReference>
<keyword evidence="6" id="KW-1185">Reference proteome</keyword>
<dbReference type="GO" id="GO:0016887">
    <property type="term" value="F:ATP hydrolysis activity"/>
    <property type="evidence" value="ECO:0007669"/>
    <property type="project" value="InterPro"/>
</dbReference>
<dbReference type="InterPro" id="IPR027417">
    <property type="entry name" value="P-loop_NTPase"/>
</dbReference>
<accession>A0A060LSY6</accession>
<dbReference type="EMBL" id="CP003923">
    <property type="protein sequence ID" value="AIC93252.1"/>
    <property type="molecule type" value="Genomic_DNA"/>
</dbReference>
<sequence length="278" mass="30796">MNALVEVSELNKTFKQGGFGLKNVSFTIKPGSIVGFIGENGAGKSTTIGSIIGSIRKDQGTVRVFGQEMQDGKDFVKEEIGVVFDTVQLPEELTIVKLERVFNGIYRNWDKEMFYSYVEQFSLPRKKKIGSFSRGMSMKVSVAVALSHDAKLLLLDEATAGLDPSGRDDLLSVLRTFVSDGKRSILLSSHITSDIEKIADSLIFIKDGRILFDIEKESLLSTYRIRSCTTKEFHSLAKETIVAYRVQEELVSVLVKGKEGKAASLDEMTVLLMRGVHV</sequence>
<dbReference type="Gene3D" id="3.40.50.300">
    <property type="entry name" value="P-loop containing nucleotide triphosphate hydrolases"/>
    <property type="match status" value="1"/>
</dbReference>
<feature type="domain" description="ABC transporter" evidence="4">
    <location>
        <begin position="5"/>
        <end position="232"/>
    </location>
</feature>
<evidence type="ECO:0000313" key="5">
    <source>
        <dbReference type="EMBL" id="AIC93252.1"/>
    </source>
</evidence>
<keyword evidence="1" id="KW-0813">Transport</keyword>
<dbReference type="HOGENOM" id="CLU_000604_1_2_9"/>
<dbReference type="OrthoDB" id="9804819at2"/>
<keyword evidence="2" id="KW-0547">Nucleotide-binding</keyword>
<dbReference type="PANTHER" id="PTHR42939:SF3">
    <property type="entry name" value="ABC TRANSPORTER ATP-BINDING COMPONENT"/>
    <property type="match status" value="1"/>
</dbReference>
<dbReference type="eggNOG" id="COG1131">
    <property type="taxonomic scope" value="Bacteria"/>
</dbReference>
<evidence type="ECO:0000313" key="6">
    <source>
        <dbReference type="Proteomes" id="UP000027142"/>
    </source>
</evidence>
<dbReference type="CDD" id="cd03230">
    <property type="entry name" value="ABC_DR_subfamily_A"/>
    <property type="match status" value="1"/>
</dbReference>
<evidence type="ECO:0000259" key="4">
    <source>
        <dbReference type="PROSITE" id="PS50893"/>
    </source>
</evidence>
<dbReference type="InterPro" id="IPR051782">
    <property type="entry name" value="ABC_Transporter_VariousFunc"/>
</dbReference>
<evidence type="ECO:0000256" key="1">
    <source>
        <dbReference type="ARBA" id="ARBA00022448"/>
    </source>
</evidence>
<protein>
    <submittedName>
        <fullName evidence="5">ABC transporter</fullName>
    </submittedName>
</protein>
<evidence type="ECO:0000256" key="2">
    <source>
        <dbReference type="ARBA" id="ARBA00022741"/>
    </source>
</evidence>
<dbReference type="InterPro" id="IPR003439">
    <property type="entry name" value="ABC_transporter-like_ATP-bd"/>
</dbReference>
<gene>
    <name evidence="5" type="ORF">BleG1_0644</name>
</gene>
<keyword evidence="3" id="KW-0067">ATP-binding</keyword>
<dbReference type="KEGG" id="ble:BleG1_0644"/>
<reference evidence="5 6" key="1">
    <citation type="journal article" date="2014" name="Gene">
        <title>A comparative genomic analysis of the alkalitolerant soil bacterium Bacillus lehensis G1.</title>
        <authorList>
            <person name="Noor Y.M."/>
            <person name="Samsulrizal N.H."/>
            <person name="Jema'on N.A."/>
            <person name="Low K.O."/>
            <person name="Ramli A.N."/>
            <person name="Alias N.I."/>
            <person name="Damis S.I."/>
            <person name="Fuzi S.F."/>
            <person name="Isa M.N."/>
            <person name="Murad A.M."/>
            <person name="Raih M.F."/>
            <person name="Bakar F.D."/>
            <person name="Najimudin N."/>
            <person name="Mahadi N.M."/>
            <person name="Illias R.M."/>
        </authorList>
    </citation>
    <scope>NUCLEOTIDE SEQUENCE [LARGE SCALE GENOMIC DNA]</scope>
    <source>
        <strain evidence="5 6">G1</strain>
    </source>
</reference>
<dbReference type="SMART" id="SM00382">
    <property type="entry name" value="AAA"/>
    <property type="match status" value="1"/>
</dbReference>